<accession>A0A0D2N765</accession>
<feature type="compositionally biased region" description="Basic residues" evidence="1">
    <location>
        <begin position="94"/>
        <end position="104"/>
    </location>
</feature>
<name>A0A0D2N765_HYPSF</name>
<evidence type="ECO:0000313" key="3">
    <source>
        <dbReference type="Proteomes" id="UP000054270"/>
    </source>
</evidence>
<proteinExistence type="predicted"/>
<dbReference type="EMBL" id="KN818055">
    <property type="protein sequence ID" value="KJA12631.1"/>
    <property type="molecule type" value="Genomic_DNA"/>
</dbReference>
<organism evidence="2 3">
    <name type="scientific">Hypholoma sublateritium (strain FD-334 SS-4)</name>
    <dbReference type="NCBI Taxonomy" id="945553"/>
    <lineage>
        <taxon>Eukaryota</taxon>
        <taxon>Fungi</taxon>
        <taxon>Dikarya</taxon>
        <taxon>Basidiomycota</taxon>
        <taxon>Agaricomycotina</taxon>
        <taxon>Agaricomycetes</taxon>
        <taxon>Agaricomycetidae</taxon>
        <taxon>Agaricales</taxon>
        <taxon>Agaricineae</taxon>
        <taxon>Strophariaceae</taxon>
        <taxon>Hypholoma</taxon>
    </lineage>
</organism>
<evidence type="ECO:0008006" key="4">
    <source>
        <dbReference type="Google" id="ProtNLM"/>
    </source>
</evidence>
<dbReference type="STRING" id="945553.A0A0D2N765"/>
<dbReference type="OrthoDB" id="3067636at2759"/>
<dbReference type="AlphaFoldDB" id="A0A0D2N765"/>
<evidence type="ECO:0000313" key="2">
    <source>
        <dbReference type="EMBL" id="KJA12631.1"/>
    </source>
</evidence>
<keyword evidence="3" id="KW-1185">Reference proteome</keyword>
<gene>
    <name evidence="2" type="ORF">HYPSUDRAFT_152315</name>
</gene>
<dbReference type="Proteomes" id="UP000054270">
    <property type="component" value="Unassembled WGS sequence"/>
</dbReference>
<feature type="region of interest" description="Disordered" evidence="1">
    <location>
        <begin position="85"/>
        <end position="110"/>
    </location>
</feature>
<feature type="non-terminal residue" evidence="2">
    <location>
        <position position="308"/>
    </location>
</feature>
<evidence type="ECO:0000256" key="1">
    <source>
        <dbReference type="SAM" id="MobiDB-lite"/>
    </source>
</evidence>
<dbReference type="OMA" id="WVETSIT"/>
<sequence>MEDLITDIASGAQVLLCDACGRSFAQLNAYRNHIGSCRPQKKRMASALGAAKENYRNKKSRLSTTSTQLPLVASQQATIPVAVENTDSLSLAQRRPRRENRRPPLRYQHEQPAAPASLPLIVESLQPINTNLLPLLPIVKPVRSILESPSNIFGLFRQYFSTSFPDHDPDSEIQAAELSDAAVDHIEAAIGPTTSMFQPYPNRNAFLLGEWYWSNGVQKTKDGFQKLLNIISGDSFNPADVRNISWDSINQRLGESVDSEDMWQDEPDAGWVETSITLPIPFHRNTPNPGPQQYTFPPFRHRSIVSVL</sequence>
<reference evidence="3" key="1">
    <citation type="submission" date="2014-04" db="EMBL/GenBank/DDBJ databases">
        <title>Evolutionary Origins and Diversification of the Mycorrhizal Mutualists.</title>
        <authorList>
            <consortium name="DOE Joint Genome Institute"/>
            <consortium name="Mycorrhizal Genomics Consortium"/>
            <person name="Kohler A."/>
            <person name="Kuo A."/>
            <person name="Nagy L.G."/>
            <person name="Floudas D."/>
            <person name="Copeland A."/>
            <person name="Barry K.W."/>
            <person name="Cichocki N."/>
            <person name="Veneault-Fourrey C."/>
            <person name="LaButti K."/>
            <person name="Lindquist E.A."/>
            <person name="Lipzen A."/>
            <person name="Lundell T."/>
            <person name="Morin E."/>
            <person name="Murat C."/>
            <person name="Riley R."/>
            <person name="Ohm R."/>
            <person name="Sun H."/>
            <person name="Tunlid A."/>
            <person name="Henrissat B."/>
            <person name="Grigoriev I.V."/>
            <person name="Hibbett D.S."/>
            <person name="Martin F."/>
        </authorList>
    </citation>
    <scope>NUCLEOTIDE SEQUENCE [LARGE SCALE GENOMIC DNA]</scope>
    <source>
        <strain evidence="3">FD-334 SS-4</strain>
    </source>
</reference>
<protein>
    <recommendedName>
        <fullName evidence="4">C2H2-type domain-containing protein</fullName>
    </recommendedName>
</protein>